<feature type="binding site" evidence="8">
    <location>
        <position position="315"/>
    </location>
    <ligand>
        <name>Fe cation</name>
        <dbReference type="ChEBI" id="CHEBI:24875"/>
    </ligand>
</feature>
<dbReference type="GO" id="GO:0061711">
    <property type="term" value="F:tRNA N(6)-L-threonylcarbamoyladenine synthase activity"/>
    <property type="evidence" value="ECO:0007669"/>
    <property type="project" value="UniProtKB-EC"/>
</dbReference>
<dbReference type="EMBL" id="CP019791">
    <property type="protein sequence ID" value="AQT70164.1"/>
    <property type="molecule type" value="Genomic_DNA"/>
</dbReference>
<evidence type="ECO:0000256" key="3">
    <source>
        <dbReference type="ARBA" id="ARBA00022694"/>
    </source>
</evidence>
<evidence type="ECO:0000256" key="7">
    <source>
        <dbReference type="ARBA" id="ARBA00048117"/>
    </source>
</evidence>
<dbReference type="InterPro" id="IPR022450">
    <property type="entry name" value="TsaD"/>
</dbReference>
<protein>
    <recommendedName>
        <fullName evidence="8">tRNA N6-adenosine threonylcarbamoyltransferase</fullName>
        <ecNumber evidence="8">2.3.1.234</ecNumber>
    </recommendedName>
    <alternativeName>
        <fullName evidence="8">N6-L-threonylcarbamoyladenine synthase</fullName>
        <shortName evidence="8">t(6)A synthase</shortName>
    </alternativeName>
    <alternativeName>
        <fullName evidence="8">t(6)A37 threonylcarbamoyladenosine biosynthesis protein TsaD</fullName>
    </alternativeName>
    <alternativeName>
        <fullName evidence="8">tRNA threonylcarbamoyladenosine biosynthesis protein TsaD</fullName>
    </alternativeName>
</protein>
<dbReference type="Proteomes" id="UP000189674">
    <property type="component" value="Chromosome"/>
</dbReference>
<keyword evidence="4 8" id="KW-0479">Metal-binding</keyword>
<comment type="subcellular location">
    <subcellularLocation>
        <location evidence="8">Cytoplasm</location>
    </subcellularLocation>
</comment>
<dbReference type="PROSITE" id="PS01016">
    <property type="entry name" value="GLYCOPROTEASE"/>
    <property type="match status" value="1"/>
</dbReference>
<dbReference type="Pfam" id="PF00814">
    <property type="entry name" value="TsaD"/>
    <property type="match status" value="1"/>
</dbReference>
<feature type="domain" description="Gcp-like" evidence="9">
    <location>
        <begin position="30"/>
        <end position="321"/>
    </location>
</feature>
<dbReference type="GO" id="GO:0002949">
    <property type="term" value="P:tRNA threonylcarbamoyladenosine modification"/>
    <property type="evidence" value="ECO:0007669"/>
    <property type="project" value="UniProtKB-UniRule"/>
</dbReference>
<dbReference type="InterPro" id="IPR043129">
    <property type="entry name" value="ATPase_NBD"/>
</dbReference>
<feature type="binding site" evidence="8">
    <location>
        <position position="173"/>
    </location>
    <ligand>
        <name>substrate</name>
    </ligand>
</feature>
<comment type="catalytic activity">
    <reaction evidence="7 8">
        <text>L-threonylcarbamoyladenylate + adenosine(37) in tRNA = N(6)-L-threonylcarbamoyladenosine(37) in tRNA + AMP + H(+)</text>
        <dbReference type="Rhea" id="RHEA:37059"/>
        <dbReference type="Rhea" id="RHEA-COMP:10162"/>
        <dbReference type="Rhea" id="RHEA-COMP:10163"/>
        <dbReference type="ChEBI" id="CHEBI:15378"/>
        <dbReference type="ChEBI" id="CHEBI:73682"/>
        <dbReference type="ChEBI" id="CHEBI:74411"/>
        <dbReference type="ChEBI" id="CHEBI:74418"/>
        <dbReference type="ChEBI" id="CHEBI:456215"/>
        <dbReference type="EC" id="2.3.1.234"/>
    </reaction>
</comment>
<organism evidence="10 11">
    <name type="scientific">Anaerohalosphaera lusitana</name>
    <dbReference type="NCBI Taxonomy" id="1936003"/>
    <lineage>
        <taxon>Bacteria</taxon>
        <taxon>Pseudomonadati</taxon>
        <taxon>Planctomycetota</taxon>
        <taxon>Phycisphaerae</taxon>
        <taxon>Sedimentisphaerales</taxon>
        <taxon>Anaerohalosphaeraceae</taxon>
        <taxon>Anaerohalosphaera</taxon>
    </lineage>
</organism>
<gene>
    <name evidence="10" type="primary">gcp</name>
    <name evidence="8" type="synonym">tsaD</name>
    <name evidence="10" type="ORF">STSP2_03369</name>
</gene>
<keyword evidence="1 8" id="KW-0963">Cytoplasm</keyword>
<feature type="binding site" evidence="8">
    <location>
        <position position="190"/>
    </location>
    <ligand>
        <name>substrate</name>
    </ligand>
</feature>
<dbReference type="InterPro" id="IPR017860">
    <property type="entry name" value="Peptidase_M22_CS"/>
</dbReference>
<dbReference type="PANTHER" id="PTHR11735:SF6">
    <property type="entry name" value="TRNA N6-ADENOSINE THREONYLCARBAMOYLTRANSFERASE, MITOCHONDRIAL"/>
    <property type="match status" value="1"/>
</dbReference>
<feature type="binding site" evidence="8">
    <location>
        <begin position="140"/>
        <end position="144"/>
    </location>
    <ligand>
        <name>substrate</name>
    </ligand>
</feature>
<dbReference type="EC" id="2.3.1.234" evidence="8"/>
<keyword evidence="3 8" id="KW-0819">tRNA processing</keyword>
<dbReference type="STRING" id="1936003.STSP2_03369"/>
<dbReference type="CDD" id="cd24133">
    <property type="entry name" value="ASKHA_NBD_TsaD_bac"/>
    <property type="match status" value="1"/>
</dbReference>
<evidence type="ECO:0000256" key="2">
    <source>
        <dbReference type="ARBA" id="ARBA00022679"/>
    </source>
</evidence>
<feature type="binding site" evidence="8">
    <location>
        <position position="117"/>
    </location>
    <ligand>
        <name>Fe cation</name>
        <dbReference type="ChEBI" id="CHEBI:24875"/>
    </ligand>
</feature>
<evidence type="ECO:0000259" key="9">
    <source>
        <dbReference type="Pfam" id="PF00814"/>
    </source>
</evidence>
<feature type="binding site" evidence="8">
    <location>
        <position position="186"/>
    </location>
    <ligand>
        <name>substrate</name>
    </ligand>
</feature>
<keyword evidence="11" id="KW-1185">Reference proteome</keyword>
<keyword evidence="6 8" id="KW-0012">Acyltransferase</keyword>
<dbReference type="GO" id="GO:0005506">
    <property type="term" value="F:iron ion binding"/>
    <property type="evidence" value="ECO:0007669"/>
    <property type="project" value="UniProtKB-UniRule"/>
</dbReference>
<comment type="cofactor">
    <cofactor evidence="8">
        <name>Fe(2+)</name>
        <dbReference type="ChEBI" id="CHEBI:29033"/>
    </cofactor>
    <text evidence="8">Binds 1 Fe(2+) ion per subunit.</text>
</comment>
<comment type="function">
    <text evidence="8">Required for the formation of a threonylcarbamoyl group on adenosine at position 37 (t(6)A37) in tRNAs that read codons beginning with adenine. Is involved in the transfer of the threonylcarbamoyl moiety of threonylcarbamoyl-AMP (TC-AMP) to the N6 group of A37, together with TsaE and TsaB. TsaD likely plays a direct catalytic role in this reaction.</text>
</comment>
<proteinExistence type="inferred from homology"/>
<name>A0A1U9NQZ5_9BACT</name>
<dbReference type="PRINTS" id="PR00789">
    <property type="entry name" value="OSIALOPTASE"/>
</dbReference>
<evidence type="ECO:0000256" key="4">
    <source>
        <dbReference type="ARBA" id="ARBA00022723"/>
    </source>
</evidence>
<dbReference type="PANTHER" id="PTHR11735">
    <property type="entry name" value="TRNA N6-ADENOSINE THREONYLCARBAMOYLTRANSFERASE"/>
    <property type="match status" value="1"/>
</dbReference>
<keyword evidence="5 8" id="KW-0408">Iron</keyword>
<dbReference type="OrthoDB" id="9806197at2"/>
<evidence type="ECO:0000256" key="6">
    <source>
        <dbReference type="ARBA" id="ARBA00023315"/>
    </source>
</evidence>
<dbReference type="NCBIfam" id="TIGR03723">
    <property type="entry name" value="T6A_TsaD_YgjD"/>
    <property type="match status" value="1"/>
</dbReference>
<dbReference type="RefSeq" id="WP_146663774.1">
    <property type="nucleotide sequence ID" value="NZ_CP019791.1"/>
</dbReference>
<keyword evidence="2 8" id="KW-0808">Transferase</keyword>
<feature type="binding site" evidence="8">
    <location>
        <position position="121"/>
    </location>
    <ligand>
        <name>Fe cation</name>
        <dbReference type="ChEBI" id="CHEBI:24875"/>
    </ligand>
</feature>
<evidence type="ECO:0000256" key="5">
    <source>
        <dbReference type="ARBA" id="ARBA00023004"/>
    </source>
</evidence>
<dbReference type="FunFam" id="3.30.420.40:FF:000012">
    <property type="entry name" value="tRNA N6-adenosine threonylcarbamoyltransferase"/>
    <property type="match status" value="1"/>
</dbReference>
<dbReference type="InterPro" id="IPR017861">
    <property type="entry name" value="KAE1/TsaD"/>
</dbReference>
<reference evidence="11" key="1">
    <citation type="submission" date="2017-02" db="EMBL/GenBank/DDBJ databases">
        <title>Comparative genomics and description of representatives of a novel lineage of planctomycetes thriving in anoxic sediments.</title>
        <authorList>
            <person name="Spring S."/>
            <person name="Bunk B."/>
            <person name="Sproer C."/>
        </authorList>
    </citation>
    <scope>NUCLEOTIDE SEQUENCE [LARGE SCALE GENOMIC DNA]</scope>
    <source>
        <strain evidence="11">ST-NAGAB-D1</strain>
    </source>
</reference>
<feature type="binding site" evidence="8">
    <location>
        <position position="287"/>
    </location>
    <ligand>
        <name>substrate</name>
    </ligand>
</feature>
<dbReference type="GO" id="GO:0005737">
    <property type="term" value="C:cytoplasm"/>
    <property type="evidence" value="ECO:0007669"/>
    <property type="project" value="UniProtKB-SubCell"/>
</dbReference>
<evidence type="ECO:0000256" key="8">
    <source>
        <dbReference type="HAMAP-Rule" id="MF_01445"/>
    </source>
</evidence>
<evidence type="ECO:0000256" key="1">
    <source>
        <dbReference type="ARBA" id="ARBA00022490"/>
    </source>
</evidence>
<dbReference type="HAMAP" id="MF_01445">
    <property type="entry name" value="TsaD"/>
    <property type="match status" value="1"/>
</dbReference>
<dbReference type="Gene3D" id="3.30.420.40">
    <property type="match status" value="2"/>
</dbReference>
<evidence type="ECO:0000313" key="10">
    <source>
        <dbReference type="EMBL" id="AQT70164.1"/>
    </source>
</evidence>
<sequence>MTNKKQINILGIESSCDETAAAVVTNGSRIRSSVVASQEDIHREWGGVVPELASRAHLENIYPVIKKAVDDANIDLHDIDAIAIANQPGLVVSLIIGVTAAKTLALTLDKPLISINHVHAHLQAAILAEENVELPAAALIVSGGHTNLYDCESPLDLRLLGSTIDDAAGEAFDKVASILGLGYPGGPVIDKVAKKGNPTAVRFPRSMMGKDSLDFSFSGLKTAVLYHCQGQDMKGTSQVDKMSEQEIADIAASFQAAVVEVLTRKTELAAQQIKARTVLVGGGVGANSALRESLTRSCEKSGRNLLIAPMKLCTDNAVMIASLAYHKYKAGLFADLTLEPKART</sequence>
<comment type="similarity">
    <text evidence="8">Belongs to the KAE1 / TsaD family.</text>
</comment>
<dbReference type="NCBIfam" id="TIGR00329">
    <property type="entry name" value="gcp_kae1"/>
    <property type="match status" value="1"/>
</dbReference>
<dbReference type="KEGG" id="alus:STSP2_03369"/>
<dbReference type="SUPFAM" id="SSF53067">
    <property type="entry name" value="Actin-like ATPase domain"/>
    <property type="match status" value="2"/>
</dbReference>
<accession>A0A1U9NQZ5</accession>
<dbReference type="AlphaFoldDB" id="A0A1U9NQZ5"/>
<dbReference type="InterPro" id="IPR000905">
    <property type="entry name" value="Gcp-like_dom"/>
</dbReference>
<dbReference type="FunFam" id="3.30.420.40:FF:000040">
    <property type="entry name" value="tRNA N6-adenosine threonylcarbamoyltransferase"/>
    <property type="match status" value="1"/>
</dbReference>
<evidence type="ECO:0000313" key="11">
    <source>
        <dbReference type="Proteomes" id="UP000189674"/>
    </source>
</evidence>